<name>A0A382E3N2_9ZZZZ</name>
<dbReference type="EMBL" id="UINC01042301">
    <property type="protein sequence ID" value="SVB44744.1"/>
    <property type="molecule type" value="Genomic_DNA"/>
</dbReference>
<reference evidence="2" key="1">
    <citation type="submission" date="2018-05" db="EMBL/GenBank/DDBJ databases">
        <authorList>
            <person name="Lanie J.A."/>
            <person name="Ng W.-L."/>
            <person name="Kazmierczak K.M."/>
            <person name="Andrzejewski T.M."/>
            <person name="Davidsen T.M."/>
            <person name="Wayne K.J."/>
            <person name="Tettelin H."/>
            <person name="Glass J.I."/>
            <person name="Rusch D."/>
            <person name="Podicherti R."/>
            <person name="Tsui H.-C.T."/>
            <person name="Winkler M.E."/>
        </authorList>
    </citation>
    <scope>NUCLEOTIDE SEQUENCE</scope>
</reference>
<dbReference type="AlphaFoldDB" id="A0A382E3N2"/>
<proteinExistence type="predicted"/>
<dbReference type="InterPro" id="IPR024654">
    <property type="entry name" value="Calcineurin-like_PHP_lpxH"/>
</dbReference>
<dbReference type="SUPFAM" id="SSF56300">
    <property type="entry name" value="Metallo-dependent phosphatases"/>
    <property type="match status" value="1"/>
</dbReference>
<feature type="domain" description="Calcineurin-like phosphoesterase" evidence="1">
    <location>
        <begin position="3"/>
        <end position="140"/>
    </location>
</feature>
<gene>
    <name evidence="2" type="ORF">METZ01_LOCUS197598</name>
</gene>
<dbReference type="Pfam" id="PF12850">
    <property type="entry name" value="Metallophos_2"/>
    <property type="match status" value="1"/>
</dbReference>
<organism evidence="2">
    <name type="scientific">marine metagenome</name>
    <dbReference type="NCBI Taxonomy" id="408172"/>
    <lineage>
        <taxon>unclassified sequences</taxon>
        <taxon>metagenomes</taxon>
        <taxon>ecological metagenomes</taxon>
    </lineage>
</organism>
<evidence type="ECO:0000313" key="2">
    <source>
        <dbReference type="EMBL" id="SVB44744.1"/>
    </source>
</evidence>
<dbReference type="InterPro" id="IPR029052">
    <property type="entry name" value="Metallo-depent_PP-like"/>
</dbReference>
<sequence length="198" mass="23411">MIYFCSDIHFYHKNILKFVPERLDKFGDMDNMNKQIVKGWNNTVKEDDTVFFLGDFSFERRAFKEILPMLNGRIQFIMGNHDWKYYKDINNYCNYVTTEATMFLDGLCVYMIHDPAEATPKDNVNLVLHGHVHEKWKSAHKVITVFDEELQQNVSKKIGCPYMNMSVEQWDYKPVSWESVFTTYLVEQGYEESKIGLG</sequence>
<protein>
    <recommendedName>
        <fullName evidence="1">Calcineurin-like phosphoesterase domain-containing protein</fullName>
    </recommendedName>
</protein>
<evidence type="ECO:0000259" key="1">
    <source>
        <dbReference type="Pfam" id="PF12850"/>
    </source>
</evidence>
<accession>A0A382E3N2</accession>
<dbReference type="Gene3D" id="3.60.21.10">
    <property type="match status" value="1"/>
</dbReference>